<name>A0A5B9HNK8_BACCE</name>
<accession>A0A5B9HNK8</accession>
<dbReference type="InterPro" id="IPR032750">
    <property type="entry name" value="TnsD_C"/>
</dbReference>
<dbReference type="AlphaFoldDB" id="A0A5B9HNK8"/>
<dbReference type="Pfam" id="PF15978">
    <property type="entry name" value="TnsD"/>
    <property type="match status" value="1"/>
</dbReference>
<organism evidence="3">
    <name type="scientific">Bacillus cereus</name>
    <dbReference type="NCBI Taxonomy" id="1396"/>
    <lineage>
        <taxon>Bacteria</taxon>
        <taxon>Bacillati</taxon>
        <taxon>Bacillota</taxon>
        <taxon>Bacilli</taxon>
        <taxon>Bacillales</taxon>
        <taxon>Bacillaceae</taxon>
        <taxon>Bacillus</taxon>
        <taxon>Bacillus cereus group</taxon>
    </lineage>
</organism>
<reference evidence="3" key="1">
    <citation type="submission" date="2019-08" db="EMBL/GenBank/DDBJ databases">
        <title>Antibiosis Participates in the Biocontrol of Bucillus cereus 0-9 Against Rice Sheath Blight.</title>
        <authorList>
            <person name="Wang G."/>
            <person name="Liu F."/>
        </authorList>
    </citation>
    <scope>NUCLEOTIDE SEQUENCE</scope>
    <source>
        <strain evidence="3">09</strain>
    </source>
</reference>
<feature type="domain" description="TniQ" evidence="1">
    <location>
        <begin position="6"/>
        <end position="158"/>
    </location>
</feature>
<dbReference type="EMBL" id="CP042874">
    <property type="protein sequence ID" value="QEF16822.1"/>
    <property type="molecule type" value="Genomic_DNA"/>
</dbReference>
<proteinExistence type="predicted"/>
<evidence type="ECO:0000259" key="1">
    <source>
        <dbReference type="Pfam" id="PF06527"/>
    </source>
</evidence>
<feature type="domain" description="Transposon Tn7 transposition protein TnsD C-terminal" evidence="2">
    <location>
        <begin position="217"/>
        <end position="543"/>
    </location>
</feature>
<protein>
    <submittedName>
        <fullName evidence="3">Uncharacterized protein</fullName>
    </submittedName>
</protein>
<dbReference type="InterPro" id="IPR009492">
    <property type="entry name" value="TniQ"/>
</dbReference>
<dbReference type="Pfam" id="PF06527">
    <property type="entry name" value="TniQ"/>
    <property type="match status" value="1"/>
</dbReference>
<gene>
    <name evidence="3" type="ORF">FRY47_10700</name>
</gene>
<sequence length="607" mass="72358">MDMLSFFPTFYEDELIYSAIARYHVRSGNNIPKQTVLDLFDGEVTRVYPGIPMSLKILHEKVNSFFGSDSLEEWINNHTMYNYISNFGREKMKDNLLEVMQGNLKMNVGRETHFHSNLKFRYCPKCVVDDYEKYGETYWRRNHQLTGVFICLTHQELLRSSDVLWSPFYKGNIYKVETANLINCPLQRESIYNVSEENMKWLIKLTKQCIKVATREIPIKFDEITDTYRALLYKKRYKRGKLVELKQLYRDFRDFYGDEILSFLNVNFDEGKRSNWLATIAKKNKQTFHPLKHILFITFLGEDMDTFYRFNNVELHSFGAPPYICLNPFSSHYLQPVIKEATLYTQEGRELCYFACNCGFEFTREVGDTKIRVCQIKNIGSWESDFEYLYENFRSNTNSRNPKQHYNLYKKYVYYKNGQNLKGIKKNPEEYKKKWLAAMKQFPEYSTECLKHVYRREYTFLYRHCRNWLKENSPSIKNRGIRLVDWTEKDWQLLNEIKIAVQRLLHSEKPQRITRNRLKREIVDSTALHLKFSKNLPETESYLNSVVESIEQFQIRRVEYALEKLTKNGRSLTYSTICRAANISEKSIKLGTRQKVLEIVDNGSFDN</sequence>
<evidence type="ECO:0000259" key="2">
    <source>
        <dbReference type="Pfam" id="PF15978"/>
    </source>
</evidence>
<evidence type="ECO:0000313" key="3">
    <source>
        <dbReference type="EMBL" id="QEF16822.1"/>
    </source>
</evidence>